<dbReference type="Proteomes" id="UP001526430">
    <property type="component" value="Unassembled WGS sequence"/>
</dbReference>
<evidence type="ECO:0000313" key="3">
    <source>
        <dbReference type="Proteomes" id="UP001526430"/>
    </source>
</evidence>
<sequence length="213" mass="24385">MAEKQDDIRTRIAADWAESDYYDEAERFTEVFWTPSFVFRPRFEKLDLSNVIELACGRGRHAAQCIDRCGMLSLVDVNRSNIEACRRRFAGHRNVRFLVTPGNSLPDCPDGTFSALYCYDAMVHFELLDIVDYLRETRRVLQPGGRALLHVSNNMSNPGGHYHQNTHWRNFGHVDIVRHLADRLGLSVLEHEVFDWSGAPNLDAVLLLERPGA</sequence>
<gene>
    <name evidence="2" type="ORF">OF850_00570</name>
</gene>
<comment type="caution">
    <text evidence="2">The sequence shown here is derived from an EMBL/GenBank/DDBJ whole genome shotgun (WGS) entry which is preliminary data.</text>
</comment>
<keyword evidence="2" id="KW-0808">Transferase</keyword>
<feature type="domain" description="Methyltransferase" evidence="1">
    <location>
        <begin position="51"/>
        <end position="145"/>
    </location>
</feature>
<dbReference type="Gene3D" id="3.40.50.150">
    <property type="entry name" value="Vaccinia Virus protein VP39"/>
    <property type="match status" value="1"/>
</dbReference>
<keyword evidence="3" id="KW-1185">Reference proteome</keyword>
<dbReference type="InterPro" id="IPR029063">
    <property type="entry name" value="SAM-dependent_MTases_sf"/>
</dbReference>
<dbReference type="GO" id="GO:0032259">
    <property type="term" value="P:methylation"/>
    <property type="evidence" value="ECO:0007669"/>
    <property type="project" value="UniProtKB-KW"/>
</dbReference>
<dbReference type="GO" id="GO:0008168">
    <property type="term" value="F:methyltransferase activity"/>
    <property type="evidence" value="ECO:0007669"/>
    <property type="project" value="UniProtKB-KW"/>
</dbReference>
<evidence type="ECO:0000259" key="1">
    <source>
        <dbReference type="Pfam" id="PF13649"/>
    </source>
</evidence>
<proteinExistence type="predicted"/>
<accession>A0ABT3NPL8</accession>
<dbReference type="EMBL" id="JAPFQI010000001">
    <property type="protein sequence ID" value="MCW8084108.1"/>
    <property type="molecule type" value="Genomic_DNA"/>
</dbReference>
<evidence type="ECO:0000313" key="2">
    <source>
        <dbReference type="EMBL" id="MCW8084108.1"/>
    </source>
</evidence>
<dbReference type="RefSeq" id="WP_301587719.1">
    <property type="nucleotide sequence ID" value="NZ_JAPFQI010000001.1"/>
</dbReference>
<dbReference type="CDD" id="cd02440">
    <property type="entry name" value="AdoMet_MTases"/>
    <property type="match status" value="1"/>
</dbReference>
<organism evidence="2 3">
    <name type="scientific">Sabulicella glaciei</name>
    <dbReference type="NCBI Taxonomy" id="2984948"/>
    <lineage>
        <taxon>Bacteria</taxon>
        <taxon>Pseudomonadati</taxon>
        <taxon>Pseudomonadota</taxon>
        <taxon>Alphaproteobacteria</taxon>
        <taxon>Acetobacterales</taxon>
        <taxon>Acetobacteraceae</taxon>
        <taxon>Sabulicella</taxon>
    </lineage>
</organism>
<name>A0ABT3NPL8_9PROT</name>
<protein>
    <submittedName>
        <fullName evidence="2">Class I SAM-dependent methyltransferase</fullName>
    </submittedName>
</protein>
<reference evidence="2 3" key="1">
    <citation type="submission" date="2022-10" db="EMBL/GenBank/DDBJ databases">
        <title>Roseococcus glaciei nov., sp. nov., isolated from glacier.</title>
        <authorList>
            <person name="Liu Q."/>
            <person name="Xin Y.-H."/>
        </authorList>
    </citation>
    <scope>NUCLEOTIDE SEQUENCE [LARGE SCALE GENOMIC DNA]</scope>
    <source>
        <strain evidence="2 3">MDT2-1-1</strain>
    </source>
</reference>
<dbReference type="SUPFAM" id="SSF53335">
    <property type="entry name" value="S-adenosyl-L-methionine-dependent methyltransferases"/>
    <property type="match status" value="1"/>
</dbReference>
<dbReference type="Pfam" id="PF13649">
    <property type="entry name" value="Methyltransf_25"/>
    <property type="match status" value="1"/>
</dbReference>
<dbReference type="InterPro" id="IPR041698">
    <property type="entry name" value="Methyltransf_25"/>
</dbReference>
<keyword evidence="2" id="KW-0489">Methyltransferase</keyword>